<dbReference type="InterPro" id="IPR029028">
    <property type="entry name" value="Alpha/beta_knot_MTases"/>
</dbReference>
<keyword evidence="8" id="KW-1185">Reference proteome</keyword>
<dbReference type="GO" id="GO:0008173">
    <property type="term" value="F:RNA methyltransferase activity"/>
    <property type="evidence" value="ECO:0007669"/>
    <property type="project" value="InterPro"/>
</dbReference>
<keyword evidence="3 7" id="KW-0808">Transferase</keyword>
<evidence type="ECO:0000256" key="1">
    <source>
        <dbReference type="ARBA" id="ARBA00007228"/>
    </source>
</evidence>
<dbReference type="InterPro" id="IPR029026">
    <property type="entry name" value="tRNA_m1G_MTases_N"/>
</dbReference>
<gene>
    <name evidence="7" type="primary">spoU</name>
    <name evidence="6" type="ORF">CSW10_00965</name>
    <name evidence="7" type="ORF">NCTC10125_00200</name>
</gene>
<evidence type="ECO:0000259" key="5">
    <source>
        <dbReference type="Pfam" id="PF22435"/>
    </source>
</evidence>
<dbReference type="RefSeq" id="WP_084217527.1">
    <property type="nucleotide sequence ID" value="NZ_CP007229.1"/>
</dbReference>
<protein>
    <submittedName>
        <fullName evidence="6 7">RNA methyltransferase</fullName>
        <ecNumber evidence="7">2.1.1.-</ecNumber>
    </submittedName>
</protein>
<keyword evidence="2 7" id="KW-0489">Methyltransferase</keyword>
<dbReference type="InterPro" id="IPR001537">
    <property type="entry name" value="SpoU_MeTrfase"/>
</dbReference>
<accession>A0AAJ5TCE2</accession>
<dbReference type="GO" id="GO:0032259">
    <property type="term" value="P:methylation"/>
    <property type="evidence" value="ECO:0007669"/>
    <property type="project" value="UniProtKB-KW"/>
</dbReference>
<dbReference type="PANTHER" id="PTHR43191">
    <property type="entry name" value="RRNA METHYLTRANSFERASE 3"/>
    <property type="match status" value="1"/>
</dbReference>
<dbReference type="Proteomes" id="UP000289629">
    <property type="component" value="Chromosome"/>
</dbReference>
<dbReference type="Proteomes" id="UP000224629">
    <property type="component" value="Chromosome"/>
</dbReference>
<dbReference type="PANTHER" id="PTHR43191:SF2">
    <property type="entry name" value="RRNA METHYLTRANSFERASE 3, MITOCHONDRIAL"/>
    <property type="match status" value="1"/>
</dbReference>
<dbReference type="InterPro" id="IPR029064">
    <property type="entry name" value="Ribosomal_eL30-like_sf"/>
</dbReference>
<evidence type="ECO:0000313" key="6">
    <source>
        <dbReference type="EMBL" id="ATP59524.1"/>
    </source>
</evidence>
<feature type="domain" description="MRM3-like substrate binding" evidence="5">
    <location>
        <begin position="12"/>
        <end position="89"/>
    </location>
</feature>
<dbReference type="EMBL" id="CP024161">
    <property type="protein sequence ID" value="ATP59524.1"/>
    <property type="molecule type" value="Genomic_DNA"/>
</dbReference>
<evidence type="ECO:0000313" key="7">
    <source>
        <dbReference type="EMBL" id="VEU61396.1"/>
    </source>
</evidence>
<dbReference type="SUPFAM" id="SSF55315">
    <property type="entry name" value="L30e-like"/>
    <property type="match status" value="1"/>
</dbReference>
<dbReference type="Pfam" id="PF22435">
    <property type="entry name" value="MRM3-like_sub_bind"/>
    <property type="match status" value="1"/>
</dbReference>
<dbReference type="EC" id="2.1.1.-" evidence="7"/>
<reference evidence="6 8" key="1">
    <citation type="submission" date="2017-10" db="EMBL/GenBank/DDBJ databases">
        <title>Genome-wide analysis of the first isolated strain mycoplasma dispar GS01.</title>
        <authorList>
            <person name="Hao H."/>
            <person name="Chen S."/>
            <person name="Zhao P."/>
            <person name="Chu Y."/>
            <person name="Liu Y."/>
        </authorList>
    </citation>
    <scope>NUCLEOTIDE SEQUENCE [LARGE SCALE GENOMIC DNA]</scope>
    <source>
        <strain evidence="6 8">GS01</strain>
    </source>
</reference>
<evidence type="ECO:0000313" key="8">
    <source>
        <dbReference type="Proteomes" id="UP000224629"/>
    </source>
</evidence>
<dbReference type="InterPro" id="IPR053888">
    <property type="entry name" value="MRM3-like_sub_bind"/>
</dbReference>
<comment type="similarity">
    <text evidence="1">Belongs to the class IV-like SAM-binding methyltransferase superfamily. RNA methyltransferase TrmH family.</text>
</comment>
<evidence type="ECO:0000256" key="3">
    <source>
        <dbReference type="ARBA" id="ARBA00022679"/>
    </source>
</evidence>
<dbReference type="GO" id="GO:0003723">
    <property type="term" value="F:RNA binding"/>
    <property type="evidence" value="ECO:0007669"/>
    <property type="project" value="InterPro"/>
</dbReference>
<name>A0AAJ5TCE2_9BACT</name>
<sequence>MIKIKEINSLNNSNLKEIIKLKSKKYRNLLHKFIVEGFKEIEIGSKNNLLKTIITTKENFEKYRKFGTDFILVTEKILEKLSQYESPSDGIAVCNFKPQPEIDFFLNSKRLIILENIQDPGNLGTIIRNSVSFGFDIVYSGVNLYNFKTISASKGAIFNANIYFFKDILDFFNYKLTQEIIITSLENGAKNLDTFKIDAKKSYALIFGNEGQGVSKTLGKFAKHKIYIPINFESLNVASAHAIFCHFFRLK</sequence>
<dbReference type="SUPFAM" id="SSF75217">
    <property type="entry name" value="alpha/beta knot"/>
    <property type="match status" value="1"/>
</dbReference>
<proteinExistence type="inferred from homology"/>
<dbReference type="Gene3D" id="3.30.1330.30">
    <property type="match status" value="1"/>
</dbReference>
<evidence type="ECO:0000313" key="9">
    <source>
        <dbReference type="Proteomes" id="UP000289629"/>
    </source>
</evidence>
<evidence type="ECO:0000256" key="2">
    <source>
        <dbReference type="ARBA" id="ARBA00022603"/>
    </source>
</evidence>
<reference evidence="7 9" key="2">
    <citation type="submission" date="2019-01" db="EMBL/GenBank/DDBJ databases">
        <authorList>
            <consortium name="Pathogen Informatics"/>
        </authorList>
    </citation>
    <scope>NUCLEOTIDE SEQUENCE [LARGE SCALE GENOMIC DNA]</scope>
    <source>
        <strain evidence="7 9">NCTC10125</strain>
    </source>
</reference>
<dbReference type="CDD" id="cd18095">
    <property type="entry name" value="SpoU-like_rRNA-MTase"/>
    <property type="match status" value="1"/>
</dbReference>
<organism evidence="7 9">
    <name type="scientific">Mesomycoplasma dispar</name>
    <dbReference type="NCBI Taxonomy" id="86660"/>
    <lineage>
        <taxon>Bacteria</taxon>
        <taxon>Bacillati</taxon>
        <taxon>Mycoplasmatota</taxon>
        <taxon>Mycoplasmoidales</taxon>
        <taxon>Metamycoplasmataceae</taxon>
        <taxon>Mesomycoplasma</taxon>
    </lineage>
</organism>
<feature type="domain" description="tRNA/rRNA methyltransferase SpoU type" evidence="4">
    <location>
        <begin position="111"/>
        <end position="246"/>
    </location>
</feature>
<evidence type="ECO:0000259" key="4">
    <source>
        <dbReference type="Pfam" id="PF00588"/>
    </source>
</evidence>
<dbReference type="InterPro" id="IPR051259">
    <property type="entry name" value="rRNA_Methyltransferase"/>
</dbReference>
<dbReference type="Pfam" id="PF00588">
    <property type="entry name" value="SpoU_methylase"/>
    <property type="match status" value="1"/>
</dbReference>
<dbReference type="Gene3D" id="3.40.1280.10">
    <property type="match status" value="1"/>
</dbReference>
<dbReference type="EMBL" id="LR214971">
    <property type="protein sequence ID" value="VEU61396.1"/>
    <property type="molecule type" value="Genomic_DNA"/>
</dbReference>
<dbReference type="AlphaFoldDB" id="A0AAJ5TCE2"/>
<dbReference type="GO" id="GO:0006396">
    <property type="term" value="P:RNA processing"/>
    <property type="evidence" value="ECO:0007669"/>
    <property type="project" value="InterPro"/>
</dbReference>